<dbReference type="AlphaFoldDB" id="A0A183E961"/>
<keyword evidence="8" id="KW-1185">Reference proteome</keyword>
<dbReference type="PANTHER" id="PTHR44755:SF8">
    <property type="entry name" value="RECEPTOR LIGAND BINDING REGION DOMAIN-CONTAINING PROTEIN"/>
    <property type="match status" value="1"/>
</dbReference>
<feature type="domain" description="Receptor ligand binding region" evidence="6">
    <location>
        <begin position="43"/>
        <end position="166"/>
    </location>
</feature>
<feature type="signal peptide" evidence="5">
    <location>
        <begin position="1"/>
        <end position="16"/>
    </location>
</feature>
<dbReference type="GO" id="GO:0038023">
    <property type="term" value="F:signaling receptor activity"/>
    <property type="evidence" value="ECO:0007669"/>
    <property type="project" value="TreeGrafter"/>
</dbReference>
<sequence>MFLLLLDIAILTGAHDVKVGLLFIGSPELTTTVFHSGRFVNSAAAVLLAEDKLDGEGLVPNVTFNYVWYFDDCESTLTAGYIYKLINEDHVNVILGPTCYEPAIVARTVAQYYNVPLFVWGSTLPSSFAAEDYPNVALVSLTTTTFAKAVFDLMREYRWVDFGFISILERNVKTLPRCDYIQNDLQVLVLMLFLTYASVFGTEK</sequence>
<evidence type="ECO:0000313" key="7">
    <source>
        <dbReference type="EMBL" id="VDN29925.1"/>
    </source>
</evidence>
<dbReference type="GO" id="GO:0016020">
    <property type="term" value="C:membrane"/>
    <property type="evidence" value="ECO:0007669"/>
    <property type="project" value="UniProtKB-SubCell"/>
</dbReference>
<dbReference type="SUPFAM" id="SSF53822">
    <property type="entry name" value="Periplasmic binding protein-like I"/>
    <property type="match status" value="1"/>
</dbReference>
<evidence type="ECO:0000256" key="1">
    <source>
        <dbReference type="ARBA" id="ARBA00004370"/>
    </source>
</evidence>
<evidence type="ECO:0000313" key="8">
    <source>
        <dbReference type="Proteomes" id="UP000271098"/>
    </source>
</evidence>
<dbReference type="Proteomes" id="UP000271098">
    <property type="component" value="Unassembled WGS sequence"/>
</dbReference>
<evidence type="ECO:0000256" key="2">
    <source>
        <dbReference type="ARBA" id="ARBA00022692"/>
    </source>
</evidence>
<dbReference type="EMBL" id="UYRT01085268">
    <property type="protein sequence ID" value="VDN29925.1"/>
    <property type="molecule type" value="Genomic_DNA"/>
</dbReference>
<evidence type="ECO:0000259" key="6">
    <source>
        <dbReference type="Pfam" id="PF01094"/>
    </source>
</evidence>
<dbReference type="InterPro" id="IPR001828">
    <property type="entry name" value="ANF_lig-bd_rcpt"/>
</dbReference>
<dbReference type="WBParaSite" id="GPUH_0001752401-mRNA-1">
    <property type="protein sequence ID" value="GPUH_0001752401-mRNA-1"/>
    <property type="gene ID" value="GPUH_0001752401"/>
</dbReference>
<protein>
    <submittedName>
        <fullName evidence="9">ANF_receptor domain-containing protein</fullName>
    </submittedName>
</protein>
<accession>A0A183E961</accession>
<dbReference type="GO" id="GO:0017046">
    <property type="term" value="F:peptide hormone binding"/>
    <property type="evidence" value="ECO:0007669"/>
    <property type="project" value="TreeGrafter"/>
</dbReference>
<keyword evidence="2" id="KW-0812">Transmembrane</keyword>
<reference evidence="9" key="1">
    <citation type="submission" date="2016-06" db="UniProtKB">
        <authorList>
            <consortium name="WormBaseParasite"/>
        </authorList>
    </citation>
    <scope>IDENTIFICATION</scope>
</reference>
<feature type="chain" id="PRO_5043139084" evidence="5">
    <location>
        <begin position="17"/>
        <end position="204"/>
    </location>
</feature>
<dbReference type="Pfam" id="PF01094">
    <property type="entry name" value="ANF_receptor"/>
    <property type="match status" value="1"/>
</dbReference>
<keyword evidence="3" id="KW-1133">Transmembrane helix</keyword>
<dbReference type="Gene3D" id="3.40.50.2300">
    <property type="match status" value="1"/>
</dbReference>
<dbReference type="InterPro" id="IPR052612">
    <property type="entry name" value="ANP_Clearance_Receptor"/>
</dbReference>
<dbReference type="InterPro" id="IPR028082">
    <property type="entry name" value="Peripla_BP_I"/>
</dbReference>
<name>A0A183E961_9BILA</name>
<evidence type="ECO:0000256" key="4">
    <source>
        <dbReference type="ARBA" id="ARBA00023136"/>
    </source>
</evidence>
<dbReference type="GO" id="GO:0007165">
    <property type="term" value="P:signal transduction"/>
    <property type="evidence" value="ECO:0007669"/>
    <property type="project" value="TreeGrafter"/>
</dbReference>
<organism evidence="9">
    <name type="scientific">Gongylonema pulchrum</name>
    <dbReference type="NCBI Taxonomy" id="637853"/>
    <lineage>
        <taxon>Eukaryota</taxon>
        <taxon>Metazoa</taxon>
        <taxon>Ecdysozoa</taxon>
        <taxon>Nematoda</taxon>
        <taxon>Chromadorea</taxon>
        <taxon>Rhabditida</taxon>
        <taxon>Spirurina</taxon>
        <taxon>Spiruromorpha</taxon>
        <taxon>Spiruroidea</taxon>
        <taxon>Gongylonematidae</taxon>
        <taxon>Gongylonema</taxon>
    </lineage>
</organism>
<evidence type="ECO:0000313" key="9">
    <source>
        <dbReference type="WBParaSite" id="GPUH_0001752401-mRNA-1"/>
    </source>
</evidence>
<gene>
    <name evidence="7" type="ORF">GPUH_LOCUS17502</name>
</gene>
<comment type="subcellular location">
    <subcellularLocation>
        <location evidence="1">Membrane</location>
    </subcellularLocation>
</comment>
<evidence type="ECO:0000256" key="3">
    <source>
        <dbReference type="ARBA" id="ARBA00022989"/>
    </source>
</evidence>
<keyword evidence="4" id="KW-0472">Membrane</keyword>
<proteinExistence type="predicted"/>
<dbReference type="OrthoDB" id="5858212at2759"/>
<evidence type="ECO:0000256" key="5">
    <source>
        <dbReference type="SAM" id="SignalP"/>
    </source>
</evidence>
<keyword evidence="5" id="KW-0732">Signal</keyword>
<reference evidence="7 8" key="2">
    <citation type="submission" date="2018-11" db="EMBL/GenBank/DDBJ databases">
        <authorList>
            <consortium name="Pathogen Informatics"/>
        </authorList>
    </citation>
    <scope>NUCLEOTIDE SEQUENCE [LARGE SCALE GENOMIC DNA]</scope>
</reference>
<dbReference type="PANTHER" id="PTHR44755">
    <property type="entry name" value="NATRIURETIC PEPTIDE RECEPTOR 3-RELATED"/>
    <property type="match status" value="1"/>
</dbReference>